<protein>
    <submittedName>
        <fullName evidence="1">Uncharacterized protein</fullName>
    </submittedName>
</protein>
<accession>A0A0E0H028</accession>
<dbReference type="AlphaFoldDB" id="A0A0E0H028"/>
<evidence type="ECO:0000313" key="2">
    <source>
        <dbReference type="Proteomes" id="UP000006591"/>
    </source>
</evidence>
<evidence type="ECO:0000313" key="1">
    <source>
        <dbReference type="EnsemblPlants" id="ONIVA04G08890.2"/>
    </source>
</evidence>
<sequence length="89" mass="9537">MEITCRGGEGSGQSRRLSPLLSLLFLSPPLAWVRLPSLLSHLLLRRLRVPVPPSPRAARVGGRPLVAAAVEVRPGIGLVGRWLGVFLLG</sequence>
<dbReference type="Proteomes" id="UP000006591">
    <property type="component" value="Chromosome 4"/>
</dbReference>
<dbReference type="HOGENOM" id="CLU_2458598_0_0_1"/>
<proteinExistence type="predicted"/>
<reference evidence="1" key="1">
    <citation type="submission" date="2015-04" db="UniProtKB">
        <authorList>
            <consortium name="EnsemblPlants"/>
        </authorList>
    </citation>
    <scope>IDENTIFICATION</scope>
    <source>
        <strain evidence="1">SL10</strain>
    </source>
</reference>
<name>A0A0E0H028_ORYNI</name>
<reference evidence="1" key="2">
    <citation type="submission" date="2018-04" db="EMBL/GenBank/DDBJ databases">
        <title>OnivRS2 (Oryza nivara Reference Sequence Version 2).</title>
        <authorList>
            <person name="Zhang J."/>
            <person name="Kudrna D."/>
            <person name="Lee S."/>
            <person name="Talag J."/>
            <person name="Rajasekar S."/>
            <person name="Welchert J."/>
            <person name="Hsing Y.-I."/>
            <person name="Wing R.A."/>
        </authorList>
    </citation>
    <scope>NUCLEOTIDE SEQUENCE [LARGE SCALE GENOMIC DNA]</scope>
    <source>
        <strain evidence="1">SL10</strain>
    </source>
</reference>
<keyword evidence="2" id="KW-1185">Reference proteome</keyword>
<dbReference type="EnsemblPlants" id="ONIVA04G08890.2">
    <property type="protein sequence ID" value="ONIVA04G08890.2"/>
    <property type="gene ID" value="ONIVA04G08890"/>
</dbReference>
<dbReference type="Gramene" id="ONIVA04G08890.2">
    <property type="protein sequence ID" value="ONIVA04G08890.2"/>
    <property type="gene ID" value="ONIVA04G08890"/>
</dbReference>
<organism evidence="1">
    <name type="scientific">Oryza nivara</name>
    <name type="common">Indian wild rice</name>
    <name type="synonym">Oryza sativa f. spontanea</name>
    <dbReference type="NCBI Taxonomy" id="4536"/>
    <lineage>
        <taxon>Eukaryota</taxon>
        <taxon>Viridiplantae</taxon>
        <taxon>Streptophyta</taxon>
        <taxon>Embryophyta</taxon>
        <taxon>Tracheophyta</taxon>
        <taxon>Spermatophyta</taxon>
        <taxon>Magnoliopsida</taxon>
        <taxon>Liliopsida</taxon>
        <taxon>Poales</taxon>
        <taxon>Poaceae</taxon>
        <taxon>BOP clade</taxon>
        <taxon>Oryzoideae</taxon>
        <taxon>Oryzeae</taxon>
        <taxon>Oryzinae</taxon>
        <taxon>Oryza</taxon>
    </lineage>
</organism>